<keyword evidence="4 9" id="KW-0812">Transmembrane</keyword>
<evidence type="ECO:0000256" key="8">
    <source>
        <dbReference type="ARBA" id="ARBA00023136"/>
    </source>
</evidence>
<dbReference type="PRINTS" id="PR01506">
    <property type="entry name" value="TATBPROTEIN"/>
</dbReference>
<keyword evidence="3 9" id="KW-1003">Cell membrane</keyword>
<feature type="compositionally biased region" description="Basic and acidic residues" evidence="10">
    <location>
        <begin position="171"/>
        <end position="182"/>
    </location>
</feature>
<feature type="region of interest" description="Disordered" evidence="10">
    <location>
        <begin position="65"/>
        <end position="93"/>
    </location>
</feature>
<dbReference type="Gene3D" id="1.20.5.3310">
    <property type="match status" value="1"/>
</dbReference>
<evidence type="ECO:0000256" key="4">
    <source>
        <dbReference type="ARBA" id="ARBA00022692"/>
    </source>
</evidence>
<evidence type="ECO:0000313" key="11">
    <source>
        <dbReference type="EMBL" id="SKC64245.1"/>
    </source>
</evidence>
<dbReference type="HAMAP" id="MF_00237">
    <property type="entry name" value="TatB"/>
    <property type="match status" value="1"/>
</dbReference>
<comment type="subunit">
    <text evidence="9">The Tat system comprises two distinct complexes: a TatABC complex, containing multiple copies of TatA, TatB and TatC subunits, and a separate TatA complex, containing only TatA subunits. Substrates initially bind to the TatABC complex, which probably triggers association of the separate TatA complex to form the active translocon.</text>
</comment>
<dbReference type="InterPro" id="IPR018448">
    <property type="entry name" value="TatB"/>
</dbReference>
<proteinExistence type="inferred from homology"/>
<keyword evidence="5 9" id="KW-0653">Protein transport</keyword>
<feature type="region of interest" description="Disordered" evidence="10">
    <location>
        <begin position="115"/>
        <end position="182"/>
    </location>
</feature>
<dbReference type="OrthoDB" id="9816005at2"/>
<feature type="compositionally biased region" description="Low complexity" evidence="10">
    <location>
        <begin position="115"/>
        <end position="127"/>
    </location>
</feature>
<dbReference type="STRING" id="428993.SAMN06296058_1789"/>
<dbReference type="Proteomes" id="UP000190341">
    <property type="component" value="Unassembled WGS sequence"/>
</dbReference>
<evidence type="ECO:0000256" key="2">
    <source>
        <dbReference type="ARBA" id="ARBA00022448"/>
    </source>
</evidence>
<keyword evidence="8 9" id="KW-0472">Membrane</keyword>
<gene>
    <name evidence="9" type="primary">tatB</name>
    <name evidence="11" type="ORF">SAMN06296058_1789</name>
</gene>
<dbReference type="AlphaFoldDB" id="A0A1T5KLA5"/>
<comment type="function">
    <text evidence="9">Part of the twin-arginine translocation (Tat) system that transports large folded proteins containing a characteristic twin-arginine motif in their signal peptide across membranes. Together with TatC, TatB is part of a receptor directly interacting with Tat signal peptides. TatB may form an oligomeric binding site that transiently accommodates folded Tat precursor proteins before their translocation.</text>
</comment>
<evidence type="ECO:0000256" key="5">
    <source>
        <dbReference type="ARBA" id="ARBA00022927"/>
    </source>
</evidence>
<evidence type="ECO:0000256" key="1">
    <source>
        <dbReference type="ARBA" id="ARBA00004167"/>
    </source>
</evidence>
<evidence type="ECO:0000313" key="12">
    <source>
        <dbReference type="Proteomes" id="UP000190341"/>
    </source>
</evidence>
<evidence type="ECO:0000256" key="10">
    <source>
        <dbReference type="SAM" id="MobiDB-lite"/>
    </source>
</evidence>
<dbReference type="EMBL" id="FUZV01000001">
    <property type="protein sequence ID" value="SKC64245.1"/>
    <property type="molecule type" value="Genomic_DNA"/>
</dbReference>
<comment type="similarity">
    <text evidence="9">Belongs to the TatB family.</text>
</comment>
<keyword evidence="6 9" id="KW-1133">Transmembrane helix</keyword>
<dbReference type="GO" id="GO:0033281">
    <property type="term" value="C:TAT protein transport complex"/>
    <property type="evidence" value="ECO:0007669"/>
    <property type="project" value="UniProtKB-UniRule"/>
</dbReference>
<name>A0A1T5KLA5_9GAMM</name>
<dbReference type="PANTHER" id="PTHR33162">
    <property type="entry name" value="SEC-INDEPENDENT PROTEIN TRANSLOCASE PROTEIN TATA, CHLOROPLASTIC"/>
    <property type="match status" value="1"/>
</dbReference>
<comment type="subcellular location">
    <subcellularLocation>
        <location evidence="9">Cell membrane</location>
        <topology evidence="9">Single-pass membrane protein</topology>
    </subcellularLocation>
    <subcellularLocation>
        <location evidence="1">Membrane</location>
        <topology evidence="1">Single-pass membrane protein</topology>
    </subcellularLocation>
</comment>
<keyword evidence="7 9" id="KW-0811">Translocation</keyword>
<dbReference type="NCBIfam" id="TIGR01410">
    <property type="entry name" value="tatB"/>
    <property type="match status" value="1"/>
</dbReference>
<dbReference type="GO" id="GO:0043953">
    <property type="term" value="P:protein transport by the Tat complex"/>
    <property type="evidence" value="ECO:0007669"/>
    <property type="project" value="UniProtKB-UniRule"/>
</dbReference>
<dbReference type="GO" id="GO:0008320">
    <property type="term" value="F:protein transmembrane transporter activity"/>
    <property type="evidence" value="ECO:0007669"/>
    <property type="project" value="UniProtKB-UniRule"/>
</dbReference>
<dbReference type="Pfam" id="PF02416">
    <property type="entry name" value="TatA_B_E"/>
    <property type="match status" value="1"/>
</dbReference>
<keyword evidence="2 9" id="KW-0813">Transport</keyword>
<evidence type="ECO:0000256" key="3">
    <source>
        <dbReference type="ARBA" id="ARBA00022475"/>
    </source>
</evidence>
<evidence type="ECO:0000256" key="6">
    <source>
        <dbReference type="ARBA" id="ARBA00022989"/>
    </source>
</evidence>
<keyword evidence="12" id="KW-1185">Reference proteome</keyword>
<dbReference type="InterPro" id="IPR003369">
    <property type="entry name" value="TatA/B/E"/>
</dbReference>
<dbReference type="PANTHER" id="PTHR33162:SF1">
    <property type="entry name" value="SEC-INDEPENDENT PROTEIN TRANSLOCASE PROTEIN TATA, CHLOROPLASTIC"/>
    <property type="match status" value="1"/>
</dbReference>
<sequence>MFDIGFGELLIIAIVALVVLGPERLPKAARFTGLWVRRARAQWHSVRDELERELAADELKRSLRDTEDAMRDTERRIRESAAETAREFDDLRQSVKNTGAGAAAGAVAAGAATDATDADAAPATPTPSVEPDDSMQDRESSLASASDPDLMAGMAGDDDAEQIADASDPSTRPDETHEPRNV</sequence>
<protein>
    <recommendedName>
        <fullName evidence="9">Sec-independent protein translocase protein TatB</fullName>
    </recommendedName>
</protein>
<accession>A0A1T5KLA5</accession>
<evidence type="ECO:0000256" key="7">
    <source>
        <dbReference type="ARBA" id="ARBA00023010"/>
    </source>
</evidence>
<evidence type="ECO:0000256" key="9">
    <source>
        <dbReference type="HAMAP-Rule" id="MF_00237"/>
    </source>
</evidence>
<organism evidence="11 12">
    <name type="scientific">Pseudoxanthomonas indica</name>
    <dbReference type="NCBI Taxonomy" id="428993"/>
    <lineage>
        <taxon>Bacteria</taxon>
        <taxon>Pseudomonadati</taxon>
        <taxon>Pseudomonadota</taxon>
        <taxon>Gammaproteobacteria</taxon>
        <taxon>Lysobacterales</taxon>
        <taxon>Lysobacteraceae</taxon>
        <taxon>Pseudoxanthomonas</taxon>
    </lineage>
</organism>
<dbReference type="RefSeq" id="WP_079724052.1">
    <property type="nucleotide sequence ID" value="NZ_BMCL01000002.1"/>
</dbReference>
<reference evidence="11 12" key="1">
    <citation type="submission" date="2017-02" db="EMBL/GenBank/DDBJ databases">
        <authorList>
            <person name="Peterson S.W."/>
        </authorList>
    </citation>
    <scope>NUCLEOTIDE SEQUENCE [LARGE SCALE GENOMIC DNA]</scope>
    <source>
        <strain evidence="11 12">P15</strain>
    </source>
</reference>